<dbReference type="RefSeq" id="WP_267675778.1">
    <property type="nucleotide sequence ID" value="NZ_CP113088.1"/>
</dbReference>
<evidence type="ECO:0000313" key="2">
    <source>
        <dbReference type="Proteomes" id="UP001164705"/>
    </source>
</evidence>
<dbReference type="Proteomes" id="UP001164705">
    <property type="component" value="Chromosome"/>
</dbReference>
<evidence type="ECO:0000313" key="1">
    <source>
        <dbReference type="EMBL" id="WAC01162.1"/>
    </source>
</evidence>
<dbReference type="EMBL" id="CP113088">
    <property type="protein sequence ID" value="WAC01162.1"/>
    <property type="molecule type" value="Genomic_DNA"/>
</dbReference>
<name>A0A9E8MTG2_9FLAO</name>
<reference evidence="1" key="1">
    <citation type="submission" date="2022-11" db="EMBL/GenBank/DDBJ databases">
        <title>Lacinutrix neustonica HL-RS19T sp. nov., isolated from the surface microlayer sample of brackish Lake Shihwa.</title>
        <authorList>
            <person name="Choi J.Y."/>
            <person name="Hwang C.Y."/>
        </authorList>
    </citation>
    <scope>NUCLEOTIDE SEQUENCE</scope>
    <source>
        <strain evidence="1">HL-RS19</strain>
    </source>
</reference>
<sequence>MIVANDTYKPIVLLFIFNVLFSFHSRAQNFDDTENPWIIGLGVLIVHDSNTQLSKPFGFNDNYHFSNPFKFLVEKRFLNDFGLEGSLNFNRYKKGKTRNGILLDNPIDFLATDLTFKYYITNLLVNKYRSSFEGYVHVGLGSTFYDGDRGLNTNFGGGVTFYMSTHFRLFTQATGKKTLSPSPNRSNYLQYDFGILYRIPNKHRYPCHSCD</sequence>
<gene>
    <name evidence="1" type="ORF">N7U66_13490</name>
</gene>
<accession>A0A9E8MTG2</accession>
<dbReference type="AlphaFoldDB" id="A0A9E8MTG2"/>
<organism evidence="1 2">
    <name type="scientific">Lacinutrix neustonica</name>
    <dbReference type="NCBI Taxonomy" id="2980107"/>
    <lineage>
        <taxon>Bacteria</taxon>
        <taxon>Pseudomonadati</taxon>
        <taxon>Bacteroidota</taxon>
        <taxon>Flavobacteriia</taxon>
        <taxon>Flavobacteriales</taxon>
        <taxon>Flavobacteriaceae</taxon>
        <taxon>Lacinutrix</taxon>
    </lineage>
</organism>
<proteinExistence type="predicted"/>
<keyword evidence="2" id="KW-1185">Reference proteome</keyword>
<protein>
    <submittedName>
        <fullName evidence="1">Uncharacterized protein</fullName>
    </submittedName>
</protein>
<dbReference type="KEGG" id="lnu:N7U66_13490"/>